<evidence type="ECO:0000313" key="2">
    <source>
        <dbReference type="EMBL" id="CAH0534468.1"/>
    </source>
</evidence>
<dbReference type="RefSeq" id="WP_237467129.1">
    <property type="nucleotide sequence ID" value="NZ_CAKLDI010000001.1"/>
</dbReference>
<evidence type="ECO:0000256" key="1">
    <source>
        <dbReference type="SAM" id="Phobius"/>
    </source>
</evidence>
<protein>
    <recommendedName>
        <fullName evidence="4">MSHA biogenesis protein MshO</fullName>
    </recommendedName>
</protein>
<comment type="caution">
    <text evidence="2">The sequence shown here is derived from an EMBL/GenBank/DDBJ whole genome shotgun (WGS) entry which is preliminary data.</text>
</comment>
<sequence length="253" mass="28507">MKRQSGFTLVELVVTLIVLGILTLAIGNYVELGARGYTETVVRERLQSQARFAVARLTKELRHALPNSISVTNPIADGRYQCLQFMPITEVGFYLRLPNPGEHQFPVVFWQPERLPFNLKQYRIAINAMTPRQLRDDSLRQSTPTVSYGQQQLTIIPDLANQSAFLSGSPGQRAYLYHRLAWVTFCVNSQGELTREQFGQRALLADELVPASSGFVYEAASLVRSALVHFDLRFSAEGEESRYSNDVQVINVP</sequence>
<organism evidence="2 3">
    <name type="scientific">Vibrio stylophorae</name>
    <dbReference type="NCBI Taxonomy" id="659351"/>
    <lineage>
        <taxon>Bacteria</taxon>
        <taxon>Pseudomonadati</taxon>
        <taxon>Pseudomonadota</taxon>
        <taxon>Gammaproteobacteria</taxon>
        <taxon>Vibrionales</taxon>
        <taxon>Vibrionaceae</taxon>
        <taxon>Vibrio</taxon>
    </lineage>
</organism>
<gene>
    <name evidence="2" type="ORF">VST7929_02401</name>
</gene>
<keyword evidence="1" id="KW-0812">Transmembrane</keyword>
<keyword evidence="1" id="KW-1133">Transmembrane helix</keyword>
<keyword evidence="1" id="KW-0472">Membrane</keyword>
<keyword evidence="3" id="KW-1185">Reference proteome</keyword>
<dbReference type="Proteomes" id="UP000838672">
    <property type="component" value="Unassembled WGS sequence"/>
</dbReference>
<dbReference type="InterPro" id="IPR012902">
    <property type="entry name" value="N_methyl_site"/>
</dbReference>
<evidence type="ECO:0008006" key="4">
    <source>
        <dbReference type="Google" id="ProtNLM"/>
    </source>
</evidence>
<name>A0ABN8DVW9_9VIBR</name>
<evidence type="ECO:0000313" key="3">
    <source>
        <dbReference type="Proteomes" id="UP000838672"/>
    </source>
</evidence>
<dbReference type="NCBIfam" id="TIGR02532">
    <property type="entry name" value="IV_pilin_GFxxxE"/>
    <property type="match status" value="1"/>
</dbReference>
<proteinExistence type="predicted"/>
<dbReference type="PROSITE" id="PS00409">
    <property type="entry name" value="PROKAR_NTER_METHYL"/>
    <property type="match status" value="1"/>
</dbReference>
<feature type="transmembrane region" description="Helical" evidence="1">
    <location>
        <begin position="7"/>
        <end position="30"/>
    </location>
</feature>
<reference evidence="2" key="1">
    <citation type="submission" date="2021-11" db="EMBL/GenBank/DDBJ databases">
        <authorList>
            <person name="Rodrigo-Torres L."/>
            <person name="Arahal R. D."/>
            <person name="Lucena T."/>
        </authorList>
    </citation>
    <scope>NUCLEOTIDE SEQUENCE</scope>
    <source>
        <strain evidence="2">CECT 7929</strain>
    </source>
</reference>
<dbReference type="EMBL" id="CAKLDI010000001">
    <property type="protein sequence ID" value="CAH0534468.1"/>
    <property type="molecule type" value="Genomic_DNA"/>
</dbReference>
<accession>A0ABN8DVW9</accession>
<dbReference type="Pfam" id="PF07963">
    <property type="entry name" value="N_methyl"/>
    <property type="match status" value="1"/>
</dbReference>